<organism evidence="2 3">
    <name type="scientific">Ridgeia piscesae</name>
    <name type="common">Tubeworm</name>
    <dbReference type="NCBI Taxonomy" id="27915"/>
    <lineage>
        <taxon>Eukaryota</taxon>
        <taxon>Metazoa</taxon>
        <taxon>Spiralia</taxon>
        <taxon>Lophotrochozoa</taxon>
        <taxon>Annelida</taxon>
        <taxon>Polychaeta</taxon>
        <taxon>Sedentaria</taxon>
        <taxon>Canalipalpata</taxon>
        <taxon>Sabellida</taxon>
        <taxon>Siboglinidae</taxon>
        <taxon>Ridgeia</taxon>
    </lineage>
</organism>
<reference evidence="2" key="1">
    <citation type="journal article" date="2023" name="Mol. Biol. Evol.">
        <title>Third-Generation Sequencing Reveals the Adaptive Role of the Epigenome in Three Deep-Sea Polychaetes.</title>
        <authorList>
            <person name="Perez M."/>
            <person name="Aroh O."/>
            <person name="Sun Y."/>
            <person name="Lan Y."/>
            <person name="Juniper S.K."/>
            <person name="Young C.R."/>
            <person name="Angers B."/>
            <person name="Qian P.Y."/>
        </authorList>
    </citation>
    <scope>NUCLEOTIDE SEQUENCE</scope>
    <source>
        <strain evidence="2">R07B-5</strain>
    </source>
</reference>
<dbReference type="AlphaFoldDB" id="A0AAD9UG20"/>
<comment type="caution">
    <text evidence="2">The sequence shown here is derived from an EMBL/GenBank/DDBJ whole genome shotgun (WGS) entry which is preliminary data.</text>
</comment>
<evidence type="ECO:0000313" key="3">
    <source>
        <dbReference type="Proteomes" id="UP001209878"/>
    </source>
</evidence>
<name>A0AAD9UG20_RIDPI</name>
<feature type="compositionally biased region" description="Basic and acidic residues" evidence="1">
    <location>
        <begin position="42"/>
        <end position="53"/>
    </location>
</feature>
<keyword evidence="3" id="KW-1185">Reference proteome</keyword>
<evidence type="ECO:0000313" key="2">
    <source>
        <dbReference type="EMBL" id="KAK2188133.1"/>
    </source>
</evidence>
<gene>
    <name evidence="2" type="ORF">NP493_143g01024</name>
</gene>
<evidence type="ECO:0000256" key="1">
    <source>
        <dbReference type="SAM" id="MobiDB-lite"/>
    </source>
</evidence>
<sequence length="102" mass="12253">MRVNQLERTLHTLRHLYNAHYIYNECRWVILRPRYTGTFRPTRPDQPRPDPTHPDCSVYTTPTVTYGVRLEVLRHNHVNLNTFSHKHTSKENYGKKPLQRSE</sequence>
<feature type="region of interest" description="Disordered" evidence="1">
    <location>
        <begin position="81"/>
        <end position="102"/>
    </location>
</feature>
<proteinExistence type="predicted"/>
<dbReference type="EMBL" id="JAODUO010000142">
    <property type="protein sequence ID" value="KAK2188133.1"/>
    <property type="molecule type" value="Genomic_DNA"/>
</dbReference>
<protein>
    <submittedName>
        <fullName evidence="2">Uncharacterized protein</fullName>
    </submittedName>
</protein>
<feature type="region of interest" description="Disordered" evidence="1">
    <location>
        <begin position="39"/>
        <end position="58"/>
    </location>
</feature>
<accession>A0AAD9UG20</accession>
<feature type="compositionally biased region" description="Basic and acidic residues" evidence="1">
    <location>
        <begin position="89"/>
        <end position="102"/>
    </location>
</feature>
<dbReference type="Proteomes" id="UP001209878">
    <property type="component" value="Unassembled WGS sequence"/>
</dbReference>